<dbReference type="Pfam" id="PF16153">
    <property type="entry name" value="DUF4861"/>
    <property type="match status" value="1"/>
</dbReference>
<evidence type="ECO:0000313" key="4">
    <source>
        <dbReference type="Proteomes" id="UP000283077"/>
    </source>
</evidence>
<dbReference type="GO" id="GO:0016787">
    <property type="term" value="F:hydrolase activity"/>
    <property type="evidence" value="ECO:0007669"/>
    <property type="project" value="UniProtKB-KW"/>
</dbReference>
<comment type="caution">
    <text evidence="3">The sequence shown here is derived from an EMBL/GenBank/DDBJ whole genome shotgun (WGS) entry which is preliminary data.</text>
</comment>
<dbReference type="InterPro" id="IPR008928">
    <property type="entry name" value="6-hairpin_glycosidase_sf"/>
</dbReference>
<dbReference type="InterPro" id="IPR012341">
    <property type="entry name" value="6hp_glycosidase-like_sf"/>
</dbReference>
<feature type="chain" id="PRO_5019349997" evidence="2">
    <location>
        <begin position="26"/>
        <end position="830"/>
    </location>
</feature>
<dbReference type="InterPro" id="IPR032342">
    <property type="entry name" value="DUF4861"/>
</dbReference>
<dbReference type="InterPro" id="IPR052043">
    <property type="entry name" value="PolySaccharide_Degr_Enz"/>
</dbReference>
<evidence type="ECO:0000256" key="2">
    <source>
        <dbReference type="SAM" id="SignalP"/>
    </source>
</evidence>
<organism evidence="3 4">
    <name type="scientific">Rheinheimera riviphila</name>
    <dbReference type="NCBI Taxonomy" id="1834037"/>
    <lineage>
        <taxon>Bacteria</taxon>
        <taxon>Pseudomonadati</taxon>
        <taxon>Pseudomonadota</taxon>
        <taxon>Gammaproteobacteria</taxon>
        <taxon>Chromatiales</taxon>
        <taxon>Chromatiaceae</taxon>
        <taxon>Rheinheimera</taxon>
    </lineage>
</organism>
<keyword evidence="4" id="KW-1185">Reference proteome</keyword>
<keyword evidence="2" id="KW-0732">Signal</keyword>
<name>A0A437QFH1_9GAMM</name>
<dbReference type="AlphaFoldDB" id="A0A437QFH1"/>
<dbReference type="Pfam" id="PF07470">
    <property type="entry name" value="Glyco_hydro_88"/>
    <property type="match status" value="1"/>
</dbReference>
<dbReference type="Gene3D" id="1.50.10.10">
    <property type="match status" value="1"/>
</dbReference>
<evidence type="ECO:0000256" key="1">
    <source>
        <dbReference type="ARBA" id="ARBA00022801"/>
    </source>
</evidence>
<gene>
    <name evidence="3" type="ORF">EOE67_17545</name>
</gene>
<accession>A0A437QFH1</accession>
<keyword evidence="1" id="KW-0378">Hydrolase</keyword>
<dbReference type="GO" id="GO:0005975">
    <property type="term" value="P:carbohydrate metabolic process"/>
    <property type="evidence" value="ECO:0007669"/>
    <property type="project" value="InterPro"/>
</dbReference>
<sequence length="830" mass="91828">MNFLPNRIILLTGLSVLLSACSQPAPDTDAPATTATTQEKQAVASQSVATLRIDNPSNFARPQQPVLLPFTDLGVTLKPGENLRVSELAGQALPSQLIDRDGDGEKDSLLLTPDFSAGGSKELLIQQGDPATSVQLTQAEVSEKTGGQWQDGQYIGGTFQNVTSLTPPPQYTDHSEFIRYEGPGIESDKVGYRIYLDWRNGFDIFGNKTGKPVLHQVGLDGYKSYHEPQAWGMDVLKVGKSLGAGGFGYWNGEAVELVSKLSGHTATIVENGPLYSALTINYKNWQIAGKTLNIQAHLSMTAGSRLLQNRLTFDQPLDNLAIGMVKLPDTPDSKIKVLTGTLESSGHTYTYLATYGKQSLDGANLGMALLFKRGKLQKLTSDANSHVAVMDVSGQHLEYYFVGAWQHELNGIQTQQQFVDYLQQEVEKLTLAPRLTLKTTLSKTQTEQPLTSSSALAWSTRFADSDLNRQAGQYYWGGWDSERDRPVAFEYTTGLLMQAYDDLNQVAPKPEYQAAVSKMADSFVAADGTIHSYDASKFNIDSINSGSVLLRMYEKTGDAKYQLAAEKLRAQLTDHPKTSNGAYWHKKIYPHQLWLDGVYMGMPYLAYYSQLFENGASLKQVVHEFEVSREMLRDQATGLYFHAWDESKSMNWADPATGRSKFFWSRGIGWLGMALVDVLDRIPQTSTELRAPLLAMIPELADALLRYQDPASGVWWQITDKPGERGNYLESSASSMFVYFLAKAQNKGYLQGQQYRDATVKAYQGLLNEFVLVHPDQSISLTKMVQVAGLGAGRDGSYHYYMSEPIYRNDSKGTAAFIMAGVQVSQLLKN</sequence>
<dbReference type="InterPro" id="IPR010905">
    <property type="entry name" value="Glyco_hydro_88"/>
</dbReference>
<dbReference type="Proteomes" id="UP000283077">
    <property type="component" value="Unassembled WGS sequence"/>
</dbReference>
<evidence type="ECO:0000313" key="3">
    <source>
        <dbReference type="EMBL" id="RVU33262.1"/>
    </source>
</evidence>
<dbReference type="EMBL" id="SACS01000024">
    <property type="protein sequence ID" value="RVU33262.1"/>
    <property type="molecule type" value="Genomic_DNA"/>
</dbReference>
<dbReference type="PROSITE" id="PS51257">
    <property type="entry name" value="PROKAR_LIPOPROTEIN"/>
    <property type="match status" value="1"/>
</dbReference>
<dbReference type="SUPFAM" id="SSF48208">
    <property type="entry name" value="Six-hairpin glycosidases"/>
    <property type="match status" value="1"/>
</dbReference>
<proteinExistence type="predicted"/>
<reference evidence="3 4" key="1">
    <citation type="submission" date="2019-01" db="EMBL/GenBank/DDBJ databases">
        <authorList>
            <person name="Chen W.-M."/>
        </authorList>
    </citation>
    <scope>NUCLEOTIDE SEQUENCE [LARGE SCALE GENOMIC DNA]</scope>
    <source>
        <strain evidence="3 4">KYPC3</strain>
    </source>
</reference>
<dbReference type="PANTHER" id="PTHR33886:SF8">
    <property type="entry name" value="UNSATURATED RHAMNOGALACTURONAN HYDROLASE (EUROFUNG)"/>
    <property type="match status" value="1"/>
</dbReference>
<dbReference type="OrthoDB" id="6381507at2"/>
<dbReference type="PANTHER" id="PTHR33886">
    <property type="entry name" value="UNSATURATED RHAMNOGALACTURONAN HYDROLASE (EUROFUNG)"/>
    <property type="match status" value="1"/>
</dbReference>
<protein>
    <submittedName>
        <fullName evidence="3">DUF4861 domain-containing protein</fullName>
    </submittedName>
</protein>
<feature type="signal peptide" evidence="2">
    <location>
        <begin position="1"/>
        <end position="25"/>
    </location>
</feature>